<dbReference type="PANTHER" id="PTHR34045">
    <property type="entry name" value="OS03G0406300 PROTEIN"/>
    <property type="match status" value="1"/>
</dbReference>
<evidence type="ECO:0000256" key="1">
    <source>
        <dbReference type="ARBA" id="ARBA00022604"/>
    </source>
</evidence>
<protein>
    <submittedName>
        <fullName evidence="4">Uncharacterized protein</fullName>
    </submittedName>
</protein>
<evidence type="ECO:0000313" key="4">
    <source>
        <dbReference type="EMBL" id="KAE8728620.1"/>
    </source>
</evidence>
<sequence>MKFFGWMQNKLNRKHGSSKSITVSATYHMKQEPREEFSDWPNGLLAIGTFGNNDFKENPQSQTTIQQEPFDVLDQEPSSSDNLQEFTIEEVGNCKKN</sequence>
<comment type="similarity">
    <text evidence="2">Belongs to the LAZY family.</text>
</comment>
<reference evidence="4" key="1">
    <citation type="submission" date="2019-09" db="EMBL/GenBank/DDBJ databases">
        <title>Draft genome information of white flower Hibiscus syriacus.</title>
        <authorList>
            <person name="Kim Y.-M."/>
        </authorList>
    </citation>
    <scope>NUCLEOTIDE SEQUENCE [LARGE SCALE GENOMIC DNA]</scope>
    <source>
        <strain evidence="4">YM2019G1</strain>
    </source>
</reference>
<evidence type="ECO:0000256" key="2">
    <source>
        <dbReference type="ARBA" id="ARBA00024198"/>
    </source>
</evidence>
<name>A0A6A3CH65_HIBSY</name>
<dbReference type="Proteomes" id="UP000436088">
    <property type="component" value="Unassembled WGS sequence"/>
</dbReference>
<proteinExistence type="inferred from homology"/>
<keyword evidence="1" id="KW-0341">Growth regulation</keyword>
<feature type="compositionally biased region" description="Polar residues" evidence="3">
    <location>
        <begin position="76"/>
        <end position="85"/>
    </location>
</feature>
<dbReference type="PANTHER" id="PTHR34045:SF3">
    <property type="entry name" value="PROTEIN LAZY 4"/>
    <property type="match status" value="1"/>
</dbReference>
<gene>
    <name evidence="4" type="ORF">F3Y22_tig00004159pilonHSYRG00017</name>
</gene>
<organism evidence="4 5">
    <name type="scientific">Hibiscus syriacus</name>
    <name type="common">Rose of Sharon</name>
    <dbReference type="NCBI Taxonomy" id="106335"/>
    <lineage>
        <taxon>Eukaryota</taxon>
        <taxon>Viridiplantae</taxon>
        <taxon>Streptophyta</taxon>
        <taxon>Embryophyta</taxon>
        <taxon>Tracheophyta</taxon>
        <taxon>Spermatophyta</taxon>
        <taxon>Magnoliopsida</taxon>
        <taxon>eudicotyledons</taxon>
        <taxon>Gunneridae</taxon>
        <taxon>Pentapetalae</taxon>
        <taxon>rosids</taxon>
        <taxon>malvids</taxon>
        <taxon>Malvales</taxon>
        <taxon>Malvaceae</taxon>
        <taxon>Malvoideae</taxon>
        <taxon>Hibiscus</taxon>
    </lineage>
</organism>
<evidence type="ECO:0000313" key="5">
    <source>
        <dbReference type="Proteomes" id="UP000436088"/>
    </source>
</evidence>
<dbReference type="EMBL" id="VEPZ02000252">
    <property type="protein sequence ID" value="KAE8728620.1"/>
    <property type="molecule type" value="Genomic_DNA"/>
</dbReference>
<dbReference type="InterPro" id="IPR044683">
    <property type="entry name" value="LAZY"/>
</dbReference>
<dbReference type="AlphaFoldDB" id="A0A6A3CH65"/>
<feature type="region of interest" description="Disordered" evidence="3">
    <location>
        <begin position="73"/>
        <end position="97"/>
    </location>
</feature>
<comment type="caution">
    <text evidence="4">The sequence shown here is derived from an EMBL/GenBank/DDBJ whole genome shotgun (WGS) entry which is preliminary data.</text>
</comment>
<dbReference type="GO" id="GO:0009630">
    <property type="term" value="P:gravitropism"/>
    <property type="evidence" value="ECO:0007669"/>
    <property type="project" value="InterPro"/>
</dbReference>
<accession>A0A6A3CH65</accession>
<evidence type="ECO:0000256" key="3">
    <source>
        <dbReference type="SAM" id="MobiDB-lite"/>
    </source>
</evidence>
<dbReference type="GO" id="GO:0040008">
    <property type="term" value="P:regulation of growth"/>
    <property type="evidence" value="ECO:0007669"/>
    <property type="project" value="InterPro"/>
</dbReference>
<keyword evidence="5" id="KW-1185">Reference proteome</keyword>